<gene>
    <name evidence="1" type="ORF">LAJ60_05605</name>
</gene>
<dbReference type="Proteomes" id="UP001056980">
    <property type="component" value="Chromosome"/>
</dbReference>
<reference evidence="1" key="1">
    <citation type="journal article" date="2022" name="Proc. Natl. Acad. Sci. U.S.A.">
        <title>Identification of the Bartonella autotransporter CFA as a protective antigen and hypervariable target of neutralizing antibodies in mice.</title>
        <authorList>
            <person name="Siewert L.K."/>
            <person name="Korotaev A."/>
            <person name="Sedzicki J."/>
            <person name="Fromm K."/>
            <person name="Pinschewer D.D."/>
            <person name="Dehio C."/>
        </authorList>
    </citation>
    <scope>NUCLEOTIDE SEQUENCE</scope>
    <source>
        <strain evidence="1">IBS296</strain>
    </source>
</reference>
<name>A0A9Q8YWZ7_BARTA</name>
<dbReference type="AlphaFoldDB" id="A0A9Q8YWZ7"/>
<dbReference type="RefSeq" id="WP_208432955.1">
    <property type="nucleotide sequence ID" value="NZ_CADDYE010000009.1"/>
</dbReference>
<accession>A0A9Q8YWZ7</accession>
<protein>
    <submittedName>
        <fullName evidence="1">Uncharacterized protein</fullName>
    </submittedName>
</protein>
<dbReference type="KEGG" id="btay:LAJ60_05605"/>
<organism evidence="1 2">
    <name type="scientific">Bartonella taylorii</name>
    <dbReference type="NCBI Taxonomy" id="33046"/>
    <lineage>
        <taxon>Bacteria</taxon>
        <taxon>Pseudomonadati</taxon>
        <taxon>Pseudomonadota</taxon>
        <taxon>Alphaproteobacteria</taxon>
        <taxon>Hyphomicrobiales</taxon>
        <taxon>Bartonellaceae</taxon>
        <taxon>Bartonella</taxon>
    </lineage>
</organism>
<evidence type="ECO:0000313" key="1">
    <source>
        <dbReference type="EMBL" id="USP02357.1"/>
    </source>
</evidence>
<evidence type="ECO:0000313" key="2">
    <source>
        <dbReference type="Proteomes" id="UP001056980"/>
    </source>
</evidence>
<dbReference type="EMBL" id="CP083444">
    <property type="protein sequence ID" value="USP02357.1"/>
    <property type="molecule type" value="Genomic_DNA"/>
</dbReference>
<sequence>MGSSTTIYDTHGSIAYAGGCNTGDYTPTNETVIIGGGASGTSITYMNVTAQKSAQTAALTSLYNASKAYKK</sequence>
<proteinExistence type="predicted"/>